<keyword evidence="1" id="KW-0812">Transmembrane</keyword>
<keyword evidence="1" id="KW-1133">Transmembrane helix</keyword>
<accession>A0A7S4RSB5</accession>
<organism evidence="2">
    <name type="scientific">Ditylum brightwellii</name>
    <dbReference type="NCBI Taxonomy" id="49249"/>
    <lineage>
        <taxon>Eukaryota</taxon>
        <taxon>Sar</taxon>
        <taxon>Stramenopiles</taxon>
        <taxon>Ochrophyta</taxon>
        <taxon>Bacillariophyta</taxon>
        <taxon>Mediophyceae</taxon>
        <taxon>Lithodesmiophycidae</taxon>
        <taxon>Lithodesmiales</taxon>
        <taxon>Lithodesmiaceae</taxon>
        <taxon>Ditylum</taxon>
    </lineage>
</organism>
<gene>
    <name evidence="2" type="ORF">DBRI00130_LOCUS23519</name>
</gene>
<dbReference type="AlphaFoldDB" id="A0A7S4RSB5"/>
<evidence type="ECO:0000256" key="1">
    <source>
        <dbReference type="SAM" id="Phobius"/>
    </source>
</evidence>
<sequence>MLRNVKYFNAACLHRCCSYLFLLMIWWGSWIDCTFRKDCIKSLVRSSEFTRYKGENLTRSCRFSKCIFDHDSNQKSCYYSSLELMSRRSAAAAAAFRRAVLSVSDKAMLAFADFSF</sequence>
<reference evidence="2" key="1">
    <citation type="submission" date="2021-01" db="EMBL/GenBank/DDBJ databases">
        <authorList>
            <person name="Corre E."/>
            <person name="Pelletier E."/>
            <person name="Niang G."/>
            <person name="Scheremetjew M."/>
            <person name="Finn R."/>
            <person name="Kale V."/>
            <person name="Holt S."/>
            <person name="Cochrane G."/>
            <person name="Meng A."/>
            <person name="Brown T."/>
            <person name="Cohen L."/>
        </authorList>
    </citation>
    <scope>NUCLEOTIDE SEQUENCE</scope>
    <source>
        <strain evidence="2">GSO104</strain>
    </source>
</reference>
<proteinExistence type="predicted"/>
<keyword evidence="1" id="KW-0472">Membrane</keyword>
<name>A0A7S4RSB5_9STRA</name>
<feature type="transmembrane region" description="Helical" evidence="1">
    <location>
        <begin position="12"/>
        <end position="31"/>
    </location>
</feature>
<dbReference type="EMBL" id="HBNS01029935">
    <property type="protein sequence ID" value="CAE4623610.1"/>
    <property type="molecule type" value="Transcribed_RNA"/>
</dbReference>
<evidence type="ECO:0000313" key="2">
    <source>
        <dbReference type="EMBL" id="CAE4623610.1"/>
    </source>
</evidence>
<protein>
    <submittedName>
        <fullName evidence="2">Uncharacterized protein</fullName>
    </submittedName>
</protein>